<evidence type="ECO:0000313" key="1">
    <source>
        <dbReference type="EMBL" id="KFD69851.1"/>
    </source>
</evidence>
<organism evidence="1">
    <name type="scientific">Trichuris suis</name>
    <name type="common">pig whipworm</name>
    <dbReference type="NCBI Taxonomy" id="68888"/>
    <lineage>
        <taxon>Eukaryota</taxon>
        <taxon>Metazoa</taxon>
        <taxon>Ecdysozoa</taxon>
        <taxon>Nematoda</taxon>
        <taxon>Enoplea</taxon>
        <taxon>Dorylaimia</taxon>
        <taxon>Trichinellida</taxon>
        <taxon>Trichuridae</taxon>
        <taxon>Trichuris</taxon>
    </lineage>
</organism>
<dbReference type="AlphaFoldDB" id="A0A085NK55"/>
<proteinExistence type="predicted"/>
<gene>
    <name evidence="1" type="ORF">M514_06131</name>
</gene>
<dbReference type="Proteomes" id="UP000030758">
    <property type="component" value="Unassembled WGS sequence"/>
</dbReference>
<dbReference type="SUPFAM" id="SSF52833">
    <property type="entry name" value="Thioredoxin-like"/>
    <property type="match status" value="1"/>
</dbReference>
<reference evidence="1" key="1">
    <citation type="journal article" date="2014" name="Nat. Genet.">
        <title>Genome and transcriptome of the porcine whipworm Trichuris suis.</title>
        <authorList>
            <person name="Jex A.R."/>
            <person name="Nejsum P."/>
            <person name="Schwarz E.M."/>
            <person name="Hu L."/>
            <person name="Young N.D."/>
            <person name="Hall R.S."/>
            <person name="Korhonen P.K."/>
            <person name="Liao S."/>
            <person name="Thamsborg S."/>
            <person name="Xia J."/>
            <person name="Xu P."/>
            <person name="Wang S."/>
            <person name="Scheerlinck J.P."/>
            <person name="Hofmann A."/>
            <person name="Sternberg P.W."/>
            <person name="Wang J."/>
            <person name="Gasser R.B."/>
        </authorList>
    </citation>
    <scope>NUCLEOTIDE SEQUENCE [LARGE SCALE GENOMIC DNA]</scope>
    <source>
        <strain evidence="1">DCEP-RM93F</strain>
    </source>
</reference>
<dbReference type="EMBL" id="KL367492">
    <property type="protein sequence ID" value="KFD69851.1"/>
    <property type="molecule type" value="Genomic_DNA"/>
</dbReference>
<dbReference type="Gene3D" id="3.40.30.10">
    <property type="entry name" value="Glutaredoxin"/>
    <property type="match status" value="1"/>
</dbReference>
<accession>A0A085NK55</accession>
<dbReference type="InterPro" id="IPR036249">
    <property type="entry name" value="Thioredoxin-like_sf"/>
</dbReference>
<sequence>MCSIVRDVAKHASIYSLEGSSTWKFFLFVCFMATPRRFWCPFNSSSFKDNCFSVIIGSDVIGMKTVQEEKQILEELAISYKRLTVILHQAKWSVFCPESYAMLEKISTRYTQVGFVKVDVDEIRTVDHITTPVVMLYIGDVMVDILQETDIINLEKTLVKWLRIGDPAYRHHYTSELLVQNTASAKLDELMEVMNSTDIANAFEKNANFLRHIVQGKVEQRRSD</sequence>
<evidence type="ECO:0008006" key="2">
    <source>
        <dbReference type="Google" id="ProtNLM"/>
    </source>
</evidence>
<protein>
    <recommendedName>
        <fullName evidence="2">Thioredoxin domain-containing protein</fullName>
    </recommendedName>
</protein>
<name>A0A085NK55_9BILA</name>